<dbReference type="RefSeq" id="WP_394834784.1">
    <property type="nucleotide sequence ID" value="NZ_CP089929.1"/>
</dbReference>
<accession>A0ABZ2L8T9</accession>
<reference evidence="1" key="1">
    <citation type="submission" date="2021-12" db="EMBL/GenBank/DDBJ databases">
        <title>Discovery of the Pendulisporaceae a myxobacterial family with distinct sporulation behavior and unique specialized metabolism.</title>
        <authorList>
            <person name="Garcia R."/>
            <person name="Popoff A."/>
            <person name="Bader C.D."/>
            <person name="Loehr J."/>
            <person name="Walesch S."/>
            <person name="Walt C."/>
            <person name="Boldt J."/>
            <person name="Bunk B."/>
            <person name="Haeckl F.J.F.P.J."/>
            <person name="Gunesch A.P."/>
            <person name="Birkelbach J."/>
            <person name="Nuebel U."/>
            <person name="Pietschmann T."/>
            <person name="Bach T."/>
            <person name="Mueller R."/>
        </authorList>
    </citation>
    <scope>NUCLEOTIDE SEQUENCE</scope>
    <source>
        <strain evidence="1">MSr11367</strain>
    </source>
</reference>
<dbReference type="Proteomes" id="UP001374803">
    <property type="component" value="Chromosome"/>
</dbReference>
<dbReference type="EMBL" id="CP089983">
    <property type="protein sequence ID" value="WXB05142.1"/>
    <property type="molecule type" value="Genomic_DNA"/>
</dbReference>
<dbReference type="InterPro" id="IPR011042">
    <property type="entry name" value="6-blade_b-propeller_TolB-like"/>
</dbReference>
<keyword evidence="2" id="KW-1185">Reference proteome</keyword>
<dbReference type="SUPFAM" id="SSF82171">
    <property type="entry name" value="DPP6 N-terminal domain-like"/>
    <property type="match status" value="1"/>
</dbReference>
<gene>
    <name evidence="1" type="ORF">LVJ94_50640</name>
</gene>
<evidence type="ECO:0000313" key="1">
    <source>
        <dbReference type="EMBL" id="WXB05142.1"/>
    </source>
</evidence>
<name>A0ABZ2L8T9_9BACT</name>
<sequence length="215" mass="22828">MALPSSTWLALLGVICSGCGPRPSMRATSGPSAEGGFAIRDVREGNTPPARCESLFRHPIAPMPAMVGSGDPQVGFGKELLSLHDISGDDRWSPPVREHASYAWSSDETRVVSVTGSHDGPVELFVWDVRTGAALAMWPLPSSLAHLADLAVAPDEGAVAMLALDAQKNTRLAIVDLANGRVTEFGPTQQARNLRYATNGQRILVHDRDPVAASI</sequence>
<organism evidence="1 2">
    <name type="scientific">Pendulispora rubella</name>
    <dbReference type="NCBI Taxonomy" id="2741070"/>
    <lineage>
        <taxon>Bacteria</taxon>
        <taxon>Pseudomonadati</taxon>
        <taxon>Myxococcota</taxon>
        <taxon>Myxococcia</taxon>
        <taxon>Myxococcales</taxon>
        <taxon>Sorangiineae</taxon>
        <taxon>Pendulisporaceae</taxon>
        <taxon>Pendulispora</taxon>
    </lineage>
</organism>
<dbReference type="Gene3D" id="2.120.10.30">
    <property type="entry name" value="TolB, C-terminal domain"/>
    <property type="match status" value="1"/>
</dbReference>
<protein>
    <submittedName>
        <fullName evidence="1">Uncharacterized protein</fullName>
    </submittedName>
</protein>
<proteinExistence type="predicted"/>
<evidence type="ECO:0000313" key="2">
    <source>
        <dbReference type="Proteomes" id="UP001374803"/>
    </source>
</evidence>